<dbReference type="InterPro" id="IPR010982">
    <property type="entry name" value="Lambda_DNA-bd_dom_sf"/>
</dbReference>
<evidence type="ECO:0000313" key="3">
    <source>
        <dbReference type="Proteomes" id="UP000224413"/>
    </source>
</evidence>
<evidence type="ECO:0000313" key="2">
    <source>
        <dbReference type="EMBL" id="PFK07974.1"/>
    </source>
</evidence>
<proteinExistence type="predicted"/>
<dbReference type="AlphaFoldDB" id="A0A9X6ZWX2"/>
<organism evidence="2 3">
    <name type="scientific">Bacillus cereus</name>
    <dbReference type="NCBI Taxonomy" id="1396"/>
    <lineage>
        <taxon>Bacteria</taxon>
        <taxon>Bacillati</taxon>
        <taxon>Bacillota</taxon>
        <taxon>Bacilli</taxon>
        <taxon>Bacillales</taxon>
        <taxon>Bacillaceae</taxon>
        <taxon>Bacillus</taxon>
        <taxon>Bacillus cereus group</taxon>
    </lineage>
</organism>
<dbReference type="Gene3D" id="1.10.260.40">
    <property type="entry name" value="lambda repressor-like DNA-binding domains"/>
    <property type="match status" value="1"/>
</dbReference>
<comment type="caution">
    <text evidence="2">The sequence shown here is derived from an EMBL/GenBank/DDBJ whole genome shotgun (WGS) entry which is preliminary data.</text>
</comment>
<gene>
    <name evidence="2" type="ORF">COI98_26395</name>
</gene>
<dbReference type="InterPro" id="IPR001387">
    <property type="entry name" value="Cro/C1-type_HTH"/>
</dbReference>
<dbReference type="Proteomes" id="UP000224413">
    <property type="component" value="Unassembled WGS sequence"/>
</dbReference>
<name>A0A9X6ZWX2_BACCE</name>
<dbReference type="GO" id="GO:0003677">
    <property type="term" value="F:DNA binding"/>
    <property type="evidence" value="ECO:0007669"/>
    <property type="project" value="InterPro"/>
</dbReference>
<accession>A0A9X6ZWX2</accession>
<dbReference type="PROSITE" id="PS50943">
    <property type="entry name" value="HTH_CROC1"/>
    <property type="match status" value="1"/>
</dbReference>
<evidence type="ECO:0000259" key="1">
    <source>
        <dbReference type="PROSITE" id="PS50943"/>
    </source>
</evidence>
<dbReference type="EMBL" id="NUWJ01000275">
    <property type="protein sequence ID" value="PFK07974.1"/>
    <property type="molecule type" value="Genomic_DNA"/>
</dbReference>
<sequence length="49" mass="5711">MTQEAVSKVINISKQTYYLKESGKRDFTLTEAKKLAKHFKTTVDDLFEK</sequence>
<feature type="domain" description="HTH cro/C1-type" evidence="1">
    <location>
        <begin position="1"/>
        <end position="46"/>
    </location>
</feature>
<dbReference type="CDD" id="cd00093">
    <property type="entry name" value="HTH_XRE"/>
    <property type="match status" value="1"/>
</dbReference>
<dbReference type="SUPFAM" id="SSF47413">
    <property type="entry name" value="lambda repressor-like DNA-binding domains"/>
    <property type="match status" value="1"/>
</dbReference>
<protein>
    <submittedName>
        <fullName evidence="2">Transcriptional regulator</fullName>
    </submittedName>
</protein>
<dbReference type="Pfam" id="PF01381">
    <property type="entry name" value="HTH_3"/>
    <property type="match status" value="1"/>
</dbReference>
<reference evidence="2 3" key="1">
    <citation type="submission" date="2017-09" db="EMBL/GenBank/DDBJ databases">
        <title>Large-scale bioinformatics analysis of Bacillus genomes uncovers conserved roles of natural products in bacterial physiology.</title>
        <authorList>
            <consortium name="Agbiome Team Llc"/>
            <person name="Bleich R.M."/>
            <person name="Grubbs K.J."/>
            <person name="Santa Maria K.C."/>
            <person name="Allen S.E."/>
            <person name="Farag S."/>
            <person name="Shank E.A."/>
            <person name="Bowers A."/>
        </authorList>
    </citation>
    <scope>NUCLEOTIDE SEQUENCE [LARGE SCALE GENOMIC DNA]</scope>
    <source>
        <strain evidence="2 3">AFS083741</strain>
    </source>
</reference>